<reference evidence="1" key="1">
    <citation type="submission" date="2019-03" db="EMBL/GenBank/DDBJ databases">
        <title>Improved annotation for the trematode Fasciola hepatica.</title>
        <authorList>
            <person name="Choi Y.-J."/>
            <person name="Martin J."/>
            <person name="Mitreva M."/>
        </authorList>
    </citation>
    <scope>NUCLEOTIDE SEQUENCE [LARGE SCALE GENOMIC DNA]</scope>
</reference>
<proteinExistence type="predicted"/>
<organism evidence="1 2">
    <name type="scientific">Fasciola hepatica</name>
    <name type="common">Liver fluke</name>
    <dbReference type="NCBI Taxonomy" id="6192"/>
    <lineage>
        <taxon>Eukaryota</taxon>
        <taxon>Metazoa</taxon>
        <taxon>Spiralia</taxon>
        <taxon>Lophotrochozoa</taxon>
        <taxon>Platyhelminthes</taxon>
        <taxon>Trematoda</taxon>
        <taxon>Digenea</taxon>
        <taxon>Plagiorchiida</taxon>
        <taxon>Echinostomata</taxon>
        <taxon>Echinostomatoidea</taxon>
        <taxon>Fasciolidae</taxon>
        <taxon>Fasciola</taxon>
    </lineage>
</organism>
<accession>A0A4E0RYC6</accession>
<dbReference type="Proteomes" id="UP000230066">
    <property type="component" value="Unassembled WGS sequence"/>
</dbReference>
<name>A0A4E0RYC6_FASHE</name>
<evidence type="ECO:0000313" key="2">
    <source>
        <dbReference type="Proteomes" id="UP000230066"/>
    </source>
</evidence>
<dbReference type="AlphaFoldDB" id="A0A4E0RYC6"/>
<protein>
    <submittedName>
        <fullName evidence="1">Uncharacterized protein</fullName>
    </submittedName>
</protein>
<comment type="caution">
    <text evidence="1">The sequence shown here is derived from an EMBL/GenBank/DDBJ whole genome shotgun (WGS) entry which is preliminary data.</text>
</comment>
<sequence>MRIQDTSKQFETAAARPLVVTDRMVIDAAEIELALDRVDMNKTAGPNGAHPVTLRPLVNIPAAWFAKHFTASLNTGVLPTNSKLTQVVPIDKGGRRETLHANDL</sequence>
<dbReference type="EMBL" id="JXXN02001979">
    <property type="protein sequence ID" value="THD23732.1"/>
    <property type="molecule type" value="Genomic_DNA"/>
</dbReference>
<evidence type="ECO:0000313" key="1">
    <source>
        <dbReference type="EMBL" id="THD23732.1"/>
    </source>
</evidence>
<gene>
    <name evidence="1" type="ORF">D915_005490</name>
</gene>
<keyword evidence="2" id="KW-1185">Reference proteome</keyword>